<dbReference type="Pfam" id="PF02861">
    <property type="entry name" value="Clp_N"/>
    <property type="match status" value="1"/>
</dbReference>
<dbReference type="STRING" id="1555112.LIP_3308"/>
<dbReference type="EMBL" id="AP014924">
    <property type="protein sequence ID" value="BAS29121.1"/>
    <property type="molecule type" value="Genomic_DNA"/>
</dbReference>
<dbReference type="Gene3D" id="4.10.860.10">
    <property type="entry name" value="UVR domain"/>
    <property type="match status" value="1"/>
</dbReference>
<dbReference type="PANTHER" id="PTHR11638">
    <property type="entry name" value="ATP-DEPENDENT CLP PROTEASE"/>
    <property type="match status" value="1"/>
</dbReference>
<dbReference type="PROSITE" id="PS50151">
    <property type="entry name" value="UVR"/>
    <property type="match status" value="1"/>
</dbReference>
<evidence type="ECO:0000259" key="8">
    <source>
        <dbReference type="PROSITE" id="PS50151"/>
    </source>
</evidence>
<name>A0A0K2SPU5_LIMPI</name>
<evidence type="ECO:0000313" key="10">
    <source>
        <dbReference type="EMBL" id="BAS29121.1"/>
    </source>
</evidence>
<keyword evidence="10" id="KW-0378">Hydrolase</keyword>
<dbReference type="InterPro" id="IPR050130">
    <property type="entry name" value="ClpA_ClpB"/>
</dbReference>
<evidence type="ECO:0000256" key="4">
    <source>
        <dbReference type="ARBA" id="ARBA00023186"/>
    </source>
</evidence>
<dbReference type="SUPFAM" id="SSF52540">
    <property type="entry name" value="P-loop containing nucleoside triphosphate hydrolases"/>
    <property type="match status" value="2"/>
</dbReference>
<organism evidence="10 11">
    <name type="scientific">Limnochorda pilosa</name>
    <dbReference type="NCBI Taxonomy" id="1555112"/>
    <lineage>
        <taxon>Bacteria</taxon>
        <taxon>Bacillati</taxon>
        <taxon>Bacillota</taxon>
        <taxon>Limnochordia</taxon>
        <taxon>Limnochordales</taxon>
        <taxon>Limnochordaceae</taxon>
        <taxon>Limnochorda</taxon>
    </lineage>
</organism>
<keyword evidence="1 5" id="KW-0677">Repeat</keyword>
<evidence type="ECO:0000256" key="5">
    <source>
        <dbReference type="PROSITE-ProRule" id="PRU01251"/>
    </source>
</evidence>
<dbReference type="InterPro" id="IPR004176">
    <property type="entry name" value="Clp_R_N"/>
</dbReference>
<dbReference type="SMART" id="SM00382">
    <property type="entry name" value="AAA"/>
    <property type="match status" value="2"/>
</dbReference>
<feature type="domain" description="UVR" evidence="8">
    <location>
        <begin position="415"/>
        <end position="450"/>
    </location>
</feature>
<dbReference type="FunFam" id="1.10.1780.10:FF:000001">
    <property type="entry name" value="ATP-dependent Clp protease ATP-binding subunit"/>
    <property type="match status" value="1"/>
</dbReference>
<dbReference type="InterPro" id="IPR001270">
    <property type="entry name" value="ClpA/B"/>
</dbReference>
<dbReference type="PATRIC" id="fig|1555112.3.peg.3342"/>
<dbReference type="GO" id="GO:0005737">
    <property type="term" value="C:cytoplasm"/>
    <property type="evidence" value="ECO:0007669"/>
    <property type="project" value="TreeGrafter"/>
</dbReference>
<dbReference type="RefSeq" id="WP_068140466.1">
    <property type="nucleotide sequence ID" value="NZ_AP014924.1"/>
</dbReference>
<evidence type="ECO:0000256" key="1">
    <source>
        <dbReference type="ARBA" id="ARBA00022737"/>
    </source>
</evidence>
<dbReference type="GO" id="GO:0034605">
    <property type="term" value="P:cellular response to heat"/>
    <property type="evidence" value="ECO:0007669"/>
    <property type="project" value="TreeGrafter"/>
</dbReference>
<keyword evidence="11" id="KW-1185">Reference proteome</keyword>
<dbReference type="PROSITE" id="PS00871">
    <property type="entry name" value="CLPAB_2"/>
    <property type="match status" value="1"/>
</dbReference>
<dbReference type="KEGG" id="lpil:LIP_3308"/>
<dbReference type="PRINTS" id="PR00300">
    <property type="entry name" value="CLPPROTEASEA"/>
</dbReference>
<dbReference type="InterPro" id="IPR019489">
    <property type="entry name" value="Clp_ATPase_C"/>
</dbReference>
<dbReference type="SUPFAM" id="SSF81923">
    <property type="entry name" value="Double Clp-N motif"/>
    <property type="match status" value="1"/>
</dbReference>
<dbReference type="PROSITE" id="PS51903">
    <property type="entry name" value="CLP_R"/>
    <property type="match status" value="1"/>
</dbReference>
<dbReference type="GO" id="GO:0016887">
    <property type="term" value="F:ATP hydrolysis activity"/>
    <property type="evidence" value="ECO:0007669"/>
    <property type="project" value="InterPro"/>
</dbReference>
<dbReference type="SMART" id="SM01086">
    <property type="entry name" value="ClpB_D2-small"/>
    <property type="match status" value="1"/>
</dbReference>
<dbReference type="InterPro" id="IPR027417">
    <property type="entry name" value="P-loop_NTPase"/>
</dbReference>
<dbReference type="Pfam" id="PF10431">
    <property type="entry name" value="ClpB_D2-small"/>
    <property type="match status" value="1"/>
</dbReference>
<accession>A0A0K2SPU5</accession>
<dbReference type="Gene3D" id="1.10.8.60">
    <property type="match status" value="2"/>
</dbReference>
<dbReference type="Pfam" id="PF00004">
    <property type="entry name" value="AAA"/>
    <property type="match status" value="1"/>
</dbReference>
<keyword evidence="3 6" id="KW-0067">ATP-binding</keyword>
<dbReference type="InterPro" id="IPR036628">
    <property type="entry name" value="Clp_N_dom_sf"/>
</dbReference>
<dbReference type="CDD" id="cd19499">
    <property type="entry name" value="RecA-like_ClpB_Hsp104-like"/>
    <property type="match status" value="1"/>
</dbReference>
<dbReference type="Gene3D" id="1.10.1780.10">
    <property type="entry name" value="Clp, N-terminal domain"/>
    <property type="match status" value="1"/>
</dbReference>
<dbReference type="Proteomes" id="UP000065807">
    <property type="component" value="Chromosome"/>
</dbReference>
<dbReference type="PANTHER" id="PTHR11638:SF18">
    <property type="entry name" value="HEAT SHOCK PROTEIN 104"/>
    <property type="match status" value="1"/>
</dbReference>
<dbReference type="Gene3D" id="3.40.50.300">
    <property type="entry name" value="P-loop containing nucleotide triphosphate hydrolases"/>
    <property type="match status" value="2"/>
</dbReference>
<dbReference type="AlphaFoldDB" id="A0A0K2SPU5"/>
<dbReference type="Pfam" id="PF17871">
    <property type="entry name" value="AAA_lid_9"/>
    <property type="match status" value="1"/>
</dbReference>
<feature type="region of interest" description="Disordered" evidence="7">
    <location>
        <begin position="441"/>
        <end position="467"/>
    </location>
</feature>
<proteinExistence type="inferred from homology"/>
<keyword evidence="2 6" id="KW-0547">Nucleotide-binding</keyword>
<dbReference type="FunFam" id="3.40.50.300:FF:000010">
    <property type="entry name" value="Chaperone clpB 1, putative"/>
    <property type="match status" value="1"/>
</dbReference>
<dbReference type="Pfam" id="PF07724">
    <property type="entry name" value="AAA_2"/>
    <property type="match status" value="1"/>
</dbReference>
<evidence type="ECO:0000256" key="3">
    <source>
        <dbReference type="ARBA" id="ARBA00022840"/>
    </source>
</evidence>
<evidence type="ECO:0000256" key="7">
    <source>
        <dbReference type="SAM" id="MobiDB-lite"/>
    </source>
</evidence>
<dbReference type="InterPro" id="IPR041546">
    <property type="entry name" value="ClpA/ClpB_AAA_lid"/>
</dbReference>
<dbReference type="InterPro" id="IPR028299">
    <property type="entry name" value="ClpA/B_CS2"/>
</dbReference>
<evidence type="ECO:0000256" key="2">
    <source>
        <dbReference type="ARBA" id="ARBA00022741"/>
    </source>
</evidence>
<dbReference type="OrthoDB" id="9803641at2"/>
<dbReference type="GO" id="GO:0008233">
    <property type="term" value="F:peptidase activity"/>
    <property type="evidence" value="ECO:0007669"/>
    <property type="project" value="UniProtKB-KW"/>
</dbReference>
<dbReference type="FunFam" id="3.40.50.300:FF:000025">
    <property type="entry name" value="ATP-dependent Clp protease subunit"/>
    <property type="match status" value="1"/>
</dbReference>
<evidence type="ECO:0000313" key="11">
    <source>
        <dbReference type="Proteomes" id="UP000065807"/>
    </source>
</evidence>
<dbReference type="CDD" id="cd00009">
    <property type="entry name" value="AAA"/>
    <property type="match status" value="1"/>
</dbReference>
<reference evidence="11" key="1">
    <citation type="submission" date="2015-07" db="EMBL/GenBank/DDBJ databases">
        <title>Complete genome sequence and phylogenetic analysis of Limnochorda pilosa.</title>
        <authorList>
            <person name="Watanabe M."/>
            <person name="Kojima H."/>
            <person name="Fukui M."/>
        </authorList>
    </citation>
    <scope>NUCLEOTIDE SEQUENCE [LARGE SCALE GENOMIC DNA]</scope>
    <source>
        <strain evidence="11">HC45</strain>
    </source>
</reference>
<dbReference type="GO" id="GO:0006508">
    <property type="term" value="P:proteolysis"/>
    <property type="evidence" value="ECO:0007669"/>
    <property type="project" value="UniProtKB-KW"/>
</dbReference>
<evidence type="ECO:0000256" key="6">
    <source>
        <dbReference type="RuleBase" id="RU004432"/>
    </source>
</evidence>
<dbReference type="InterPro" id="IPR003593">
    <property type="entry name" value="AAA+_ATPase"/>
</dbReference>
<dbReference type="PROSITE" id="PS00870">
    <property type="entry name" value="CLPAB_1"/>
    <property type="match status" value="1"/>
</dbReference>
<dbReference type="GO" id="GO:0005524">
    <property type="term" value="F:ATP binding"/>
    <property type="evidence" value="ECO:0007669"/>
    <property type="project" value="UniProtKB-KW"/>
</dbReference>
<keyword evidence="4 6" id="KW-0143">Chaperone</keyword>
<evidence type="ECO:0000259" key="9">
    <source>
        <dbReference type="PROSITE" id="PS51903"/>
    </source>
</evidence>
<keyword evidence="10" id="KW-0645">Protease</keyword>
<protein>
    <submittedName>
        <fullName evidence="10">Clp protease ClpX</fullName>
    </submittedName>
</protein>
<dbReference type="InterPro" id="IPR018368">
    <property type="entry name" value="ClpA/B_CS1"/>
</dbReference>
<dbReference type="InterPro" id="IPR001943">
    <property type="entry name" value="UVR_dom"/>
</dbReference>
<feature type="domain" description="Clp R" evidence="9">
    <location>
        <begin position="2"/>
        <end position="144"/>
    </location>
</feature>
<reference evidence="11" key="2">
    <citation type="journal article" date="2016" name="Int. J. Syst. Evol. Microbiol.">
        <title>Complete genome sequence and cell structure of Limnochorda pilosa, a Gram-negative spore-former within the phylum Firmicutes.</title>
        <authorList>
            <person name="Watanabe M."/>
            <person name="Kojima H."/>
            <person name="Fukui M."/>
        </authorList>
    </citation>
    <scope>NUCLEOTIDE SEQUENCE [LARGE SCALE GENOMIC DNA]</scope>
    <source>
        <strain evidence="11">HC45</strain>
    </source>
</reference>
<gene>
    <name evidence="10" type="ORF">LIP_3308</name>
</gene>
<dbReference type="FunFam" id="1.10.8.60:FF:000017">
    <property type="entry name" value="ATP-dependent chaperone ClpB"/>
    <property type="match status" value="1"/>
</dbReference>
<comment type="similarity">
    <text evidence="6">Belongs to the ClpA/ClpB family.</text>
</comment>
<sequence length="813" mass="90776">MFGRFTERAQKVVVLSQEEARRLGHNVVGTEHILLGLVAEGEGVAARALQQMGISLNGVRAEVEKVIGRGENPPTGQIGFTPRAKRVLELAFDEARQLGHTYIGTEHILLGLIREGEGVAAQVLRNMGADLDGVRKQVVELLGGSGGGQAKSARSRKTPTLDQYGRDLTELAREGKLDPVIGREKEIQRVIQVLSRRTKNNPVLIGEPGVGKTAIAEGLAQMIVNGDVPETLLNKRVVTLDLGALVAGSKFRGEFEERLKKVMDEIRTSGDVVLFIDEMHTIIGAGAAEGAIDASNILKPALARGELQAIGATTLDEYRKHVEKDPALERRFQPVMVDEPSVDETIAILEGLRDRYEAHHRVKITDGALRSAARLSDRYVTDRFLPDKAIDLVDEAASKVRLQGLVQPPELKQLEEEIEETRVEKEAAIKNEEFEKAASLRDKEQKMREELERRRSQWKNDRSRTEGTVDEEDIAQVVSSWTGVPVSKLQQAETERLLQLEEILHHRLVGQDEAIGAVARAIRRARAGLKDPKRPIGSFIFLGPTGVGKTELARALAEALFGDEDAMIRIDMSEYMERHTVSRLVGAPPGYVGYEEGGQLTERVRRRPYSVILLDEIEKAHPEVFNILLQVLEDGRLTDAKGRTVDFRNTVVIMTSNVGAHEIQRSTGIGFTVQKDERQSYEEMRKKVMDELRRTFRPEFLNRIDEVIVFHALTEEQLHSIVDIMLREVSKELQERGVQVEYTQAAKDLLSREGYDPDFGARPLRRAIQRLVENPLSDEMLRGAFEEGDTVVVDAEEGKTVFRKKKVPATVKK</sequence>
<dbReference type="InterPro" id="IPR003959">
    <property type="entry name" value="ATPase_AAA_core"/>
</dbReference>